<dbReference type="AlphaFoldDB" id="S7ZZF4"/>
<dbReference type="EMBL" id="KB644415">
    <property type="protein sequence ID" value="EPS34226.1"/>
    <property type="molecule type" value="Genomic_DNA"/>
</dbReference>
<keyword evidence="2" id="KW-0539">Nucleus</keyword>
<dbReference type="Pfam" id="PF11951">
    <property type="entry name" value="Fungal_trans_2"/>
    <property type="match status" value="1"/>
</dbReference>
<dbReference type="PhylomeDB" id="S7ZZF4"/>
<keyword evidence="4" id="KW-1185">Reference proteome</keyword>
<dbReference type="InterPro" id="IPR021858">
    <property type="entry name" value="Fun_TF"/>
</dbReference>
<evidence type="ECO:0000256" key="1">
    <source>
        <dbReference type="ARBA" id="ARBA00004123"/>
    </source>
</evidence>
<evidence type="ECO:0000256" key="2">
    <source>
        <dbReference type="ARBA" id="ARBA00023242"/>
    </source>
</evidence>
<gene>
    <name evidence="3" type="ORF">PDE_09190</name>
</gene>
<proteinExistence type="predicted"/>
<reference evidence="3 4" key="1">
    <citation type="journal article" date="2013" name="PLoS ONE">
        <title>Genomic and secretomic analyses reveal unique features of the lignocellulolytic enzyme system of Penicillium decumbens.</title>
        <authorList>
            <person name="Liu G."/>
            <person name="Zhang L."/>
            <person name="Wei X."/>
            <person name="Zou G."/>
            <person name="Qin Y."/>
            <person name="Ma L."/>
            <person name="Li J."/>
            <person name="Zheng H."/>
            <person name="Wang S."/>
            <person name="Wang C."/>
            <person name="Xun L."/>
            <person name="Zhao G.-P."/>
            <person name="Zhou Z."/>
            <person name="Qu Y."/>
        </authorList>
    </citation>
    <scope>NUCLEOTIDE SEQUENCE [LARGE SCALE GENOMIC DNA]</scope>
    <source>
        <strain evidence="4">114-2 / CGMCC 5302</strain>
    </source>
</reference>
<dbReference type="GO" id="GO:0003700">
    <property type="term" value="F:DNA-binding transcription factor activity"/>
    <property type="evidence" value="ECO:0007669"/>
    <property type="project" value="TreeGrafter"/>
</dbReference>
<comment type="subcellular location">
    <subcellularLocation>
        <location evidence="1">Nucleus</location>
    </subcellularLocation>
</comment>
<dbReference type="OrthoDB" id="3509362at2759"/>
<dbReference type="PANTHER" id="PTHR37534">
    <property type="entry name" value="TRANSCRIPTIONAL ACTIVATOR PROTEIN UGA3"/>
    <property type="match status" value="1"/>
</dbReference>
<dbReference type="PANTHER" id="PTHR37534:SF43">
    <property type="entry name" value="FINGER DOMAIN PROTEIN, PUTATIVE (AFU_ORTHOLOGUE AFUA_1G01850)-RELATED"/>
    <property type="match status" value="1"/>
</dbReference>
<dbReference type="eggNOG" id="ENOG502SR7J">
    <property type="taxonomic scope" value="Eukaryota"/>
</dbReference>
<dbReference type="STRING" id="933388.S7ZZF4"/>
<evidence type="ECO:0000313" key="3">
    <source>
        <dbReference type="EMBL" id="EPS34226.1"/>
    </source>
</evidence>
<organism evidence="3 4">
    <name type="scientific">Penicillium oxalicum (strain 114-2 / CGMCC 5302)</name>
    <name type="common">Penicillium decumbens</name>
    <dbReference type="NCBI Taxonomy" id="933388"/>
    <lineage>
        <taxon>Eukaryota</taxon>
        <taxon>Fungi</taxon>
        <taxon>Dikarya</taxon>
        <taxon>Ascomycota</taxon>
        <taxon>Pezizomycotina</taxon>
        <taxon>Eurotiomycetes</taxon>
        <taxon>Eurotiomycetidae</taxon>
        <taxon>Eurotiales</taxon>
        <taxon>Aspergillaceae</taxon>
        <taxon>Penicillium</taxon>
    </lineage>
</organism>
<name>S7ZZF4_PENO1</name>
<sequence>MKLVHQPLLNNSPFLVSEESRFLMHTFATQTAQMLFPASSEVFLRRMISAAMETPHLLHALLASSCSHHGRLVHDSSPASKMVLLRYTNRAISGLRAALSDPKQVTRAETVATAMALCTNDVCNGDMKIGRAHLRGVLRLLTTVLESHRMSHDTTDNDYIQCLVKWFKTMDIIAALSGVHGECIHNPGSSSLDGLSDHTSGHVDDISGYSLDLVPILAEISEMARKVRLHEYGEIGKYYVSSPETRNQADELETKLCRLLDRPISNDTLSRGENLAIELHSSHLAFVHSALLHLHRRVQLHPKDSIKVRTDVANILNAVRAIEPHSSINVLILWPIFSAGCETEDSEVQSAIFARMGNMQARGMGNFTRAREVLRQYWTSRSDLPWDVHLARLGLELVLF</sequence>
<dbReference type="Proteomes" id="UP000019376">
    <property type="component" value="Unassembled WGS sequence"/>
</dbReference>
<dbReference type="GO" id="GO:0000976">
    <property type="term" value="F:transcription cis-regulatory region binding"/>
    <property type="evidence" value="ECO:0007669"/>
    <property type="project" value="TreeGrafter"/>
</dbReference>
<dbReference type="HOGENOM" id="CLU_008109_1_1_1"/>
<dbReference type="GO" id="GO:0045944">
    <property type="term" value="P:positive regulation of transcription by RNA polymerase II"/>
    <property type="evidence" value="ECO:0007669"/>
    <property type="project" value="TreeGrafter"/>
</dbReference>
<protein>
    <recommendedName>
        <fullName evidence="5">Fungal-specific transcription factor domain-containing protein</fullName>
    </recommendedName>
</protein>
<evidence type="ECO:0000313" key="4">
    <source>
        <dbReference type="Proteomes" id="UP000019376"/>
    </source>
</evidence>
<evidence type="ECO:0008006" key="5">
    <source>
        <dbReference type="Google" id="ProtNLM"/>
    </source>
</evidence>
<dbReference type="GO" id="GO:0005634">
    <property type="term" value="C:nucleus"/>
    <property type="evidence" value="ECO:0007669"/>
    <property type="project" value="UniProtKB-SubCell"/>
</dbReference>
<accession>S7ZZF4</accession>